<keyword evidence="2" id="KW-0472">Membrane</keyword>
<evidence type="ECO:0000256" key="2">
    <source>
        <dbReference type="SAM" id="Phobius"/>
    </source>
</evidence>
<keyword evidence="5" id="KW-1185">Reference proteome</keyword>
<dbReference type="EMBL" id="CAJOBP010000500">
    <property type="protein sequence ID" value="CAF4186285.1"/>
    <property type="molecule type" value="Genomic_DNA"/>
</dbReference>
<organism evidence="4 5">
    <name type="scientific">Rotaria socialis</name>
    <dbReference type="NCBI Taxonomy" id="392032"/>
    <lineage>
        <taxon>Eukaryota</taxon>
        <taxon>Metazoa</taxon>
        <taxon>Spiralia</taxon>
        <taxon>Gnathifera</taxon>
        <taxon>Rotifera</taxon>
        <taxon>Eurotatoria</taxon>
        <taxon>Bdelloidea</taxon>
        <taxon>Philodinida</taxon>
        <taxon>Philodinidae</taxon>
        <taxon>Rotaria</taxon>
    </lineage>
</organism>
<evidence type="ECO:0000256" key="1">
    <source>
        <dbReference type="SAM" id="MobiDB-lite"/>
    </source>
</evidence>
<gene>
    <name evidence="3" type="ORF">TIS948_LOCUS32410</name>
    <name evidence="4" type="ORF">UJA718_LOCUS5636</name>
</gene>
<sequence length="85" mass="9605">MSTSNNDNGLFNGQFNPQIFAAIIVPAIFLLIIILTMLVFILYRQPSDYNSYIIENEHEHEHGNGGNNKSGCKFEILSRTPNNYA</sequence>
<accession>A0A820AC06</accession>
<keyword evidence="2" id="KW-0812">Transmembrane</keyword>
<feature type="transmembrane region" description="Helical" evidence="2">
    <location>
        <begin position="20"/>
        <end position="43"/>
    </location>
</feature>
<evidence type="ECO:0000313" key="5">
    <source>
        <dbReference type="Proteomes" id="UP000663873"/>
    </source>
</evidence>
<keyword evidence="2" id="KW-1133">Transmembrane helix</keyword>
<evidence type="ECO:0000313" key="3">
    <source>
        <dbReference type="EMBL" id="CAF3457712.1"/>
    </source>
</evidence>
<reference evidence="4" key="1">
    <citation type="submission" date="2021-02" db="EMBL/GenBank/DDBJ databases">
        <authorList>
            <person name="Nowell W R."/>
        </authorList>
    </citation>
    <scope>NUCLEOTIDE SEQUENCE</scope>
</reference>
<dbReference type="Proteomes" id="UP000663825">
    <property type="component" value="Unassembled WGS sequence"/>
</dbReference>
<protein>
    <submittedName>
        <fullName evidence="4">Uncharacterized protein</fullName>
    </submittedName>
</protein>
<proteinExistence type="predicted"/>
<evidence type="ECO:0000313" key="4">
    <source>
        <dbReference type="EMBL" id="CAF4186285.1"/>
    </source>
</evidence>
<comment type="caution">
    <text evidence="4">The sequence shown here is derived from an EMBL/GenBank/DDBJ whole genome shotgun (WGS) entry which is preliminary data.</text>
</comment>
<dbReference type="Proteomes" id="UP000663873">
    <property type="component" value="Unassembled WGS sequence"/>
</dbReference>
<dbReference type="AlphaFoldDB" id="A0A820AC06"/>
<dbReference type="EMBL" id="CAJNXB010005939">
    <property type="protein sequence ID" value="CAF3457712.1"/>
    <property type="molecule type" value="Genomic_DNA"/>
</dbReference>
<name>A0A820AC06_9BILA</name>
<feature type="region of interest" description="Disordered" evidence="1">
    <location>
        <begin position="59"/>
        <end position="85"/>
    </location>
</feature>